<dbReference type="GO" id="GO:0030246">
    <property type="term" value="F:carbohydrate binding"/>
    <property type="evidence" value="ECO:0007669"/>
    <property type="project" value="InterPro"/>
</dbReference>
<dbReference type="Pfam" id="PF19313">
    <property type="entry name" value="DUF5916"/>
    <property type="match status" value="2"/>
</dbReference>
<dbReference type="Gene3D" id="2.60.40.1190">
    <property type="match status" value="1"/>
</dbReference>
<proteinExistence type="predicted"/>
<protein>
    <submittedName>
        <fullName evidence="4">Uncharacterized protein</fullName>
    </submittedName>
</protein>
<dbReference type="InterPro" id="IPR010502">
    <property type="entry name" value="Carb-bd_dom_fam9"/>
</dbReference>
<dbReference type="Proteomes" id="UP000317716">
    <property type="component" value="Unassembled WGS sequence"/>
</dbReference>
<dbReference type="SUPFAM" id="SSF49344">
    <property type="entry name" value="CBD9-like"/>
    <property type="match status" value="1"/>
</dbReference>
<feature type="compositionally biased region" description="Basic and acidic residues" evidence="1">
    <location>
        <begin position="1"/>
        <end position="15"/>
    </location>
</feature>
<feature type="region of interest" description="Disordered" evidence="1">
    <location>
        <begin position="1"/>
        <end position="36"/>
    </location>
</feature>
<feature type="region of interest" description="Disordered" evidence="1">
    <location>
        <begin position="59"/>
        <end position="89"/>
    </location>
</feature>
<evidence type="ECO:0000259" key="3">
    <source>
        <dbReference type="Pfam" id="PF19313"/>
    </source>
</evidence>
<gene>
    <name evidence="4" type="ORF">E6K72_00645</name>
</gene>
<evidence type="ECO:0000259" key="2">
    <source>
        <dbReference type="Pfam" id="PF06452"/>
    </source>
</evidence>
<evidence type="ECO:0000313" key="5">
    <source>
        <dbReference type="Proteomes" id="UP000317716"/>
    </source>
</evidence>
<reference evidence="4 5" key="1">
    <citation type="journal article" date="2019" name="Nat. Microbiol.">
        <title>Mediterranean grassland soil C-N compound turnover is dependent on rainfall and depth, and is mediated by genomically divergent microorganisms.</title>
        <authorList>
            <person name="Diamond S."/>
            <person name="Andeer P.F."/>
            <person name="Li Z."/>
            <person name="Crits-Christoph A."/>
            <person name="Burstein D."/>
            <person name="Anantharaman K."/>
            <person name="Lane K.R."/>
            <person name="Thomas B.C."/>
            <person name="Pan C."/>
            <person name="Northen T.R."/>
            <person name="Banfield J.F."/>
        </authorList>
    </citation>
    <scope>NUCLEOTIDE SEQUENCE [LARGE SCALE GENOMIC DNA]</scope>
    <source>
        <strain evidence="4">WS_2</strain>
    </source>
</reference>
<name>A0A538T9L4_UNCEI</name>
<dbReference type="CDD" id="cd09618">
    <property type="entry name" value="CBM9_like_2"/>
    <property type="match status" value="1"/>
</dbReference>
<comment type="caution">
    <text evidence="4">The sequence shown here is derived from an EMBL/GenBank/DDBJ whole genome shotgun (WGS) entry which is preliminary data.</text>
</comment>
<feature type="domain" description="Carbohydrate-binding" evidence="2">
    <location>
        <begin position="157"/>
        <end position="310"/>
    </location>
</feature>
<accession>A0A538T9L4</accession>
<evidence type="ECO:0000256" key="1">
    <source>
        <dbReference type="SAM" id="MobiDB-lite"/>
    </source>
</evidence>
<dbReference type="GO" id="GO:0004553">
    <property type="term" value="F:hydrolase activity, hydrolyzing O-glycosyl compounds"/>
    <property type="evidence" value="ECO:0007669"/>
    <property type="project" value="InterPro"/>
</dbReference>
<dbReference type="InterPro" id="IPR045670">
    <property type="entry name" value="DUF5916"/>
</dbReference>
<dbReference type="Pfam" id="PF06452">
    <property type="entry name" value="CBM9_1"/>
    <property type="match status" value="1"/>
</dbReference>
<feature type="non-terminal residue" evidence="4">
    <location>
        <position position="845"/>
    </location>
</feature>
<feature type="domain" description="DUF5916" evidence="3">
    <location>
        <begin position="354"/>
        <end position="559"/>
    </location>
</feature>
<evidence type="ECO:0000313" key="4">
    <source>
        <dbReference type="EMBL" id="TMQ60333.1"/>
    </source>
</evidence>
<dbReference type="AlphaFoldDB" id="A0A538T9L4"/>
<dbReference type="EMBL" id="VBOS01000023">
    <property type="protein sequence ID" value="TMQ60333.1"/>
    <property type="molecule type" value="Genomic_DNA"/>
</dbReference>
<sequence length="845" mass="93317">MGERPHALLSRERQAGRGPAHRPEPLLAGGRGDVPLPHDGGGCRFAGRRQRRLRAPLPRRARARRGAVRCEEGGGAHPRGGAVTARSHRSAGARARLRLGLRSRLGRPVFAAMMFAWLASAPQAARAAGAAAPADDARGKPARAAIRAVRLGGRVIVDGVLSEPVWSDGPACTTFVQRIPREGKPATLRTEVRVAYDDDALYIGARMYDPAPDSILARLARRDASVAADRFAVYLDPYHDRRTGYYFMVNAAGTLADGTLANDVGSDKSWDGVWAGRARVDEHGWCVEMRIPYSQMRIERAGSPIWGIDFARSIPRRREEDFVAYRPRKESGFVSRFPDLEGIDRVTPGPAIEVMPYVTSKGQYLTRDPGDPFHDGSEVAWNGGGDLRMRIASRMTLNATVNPDFGQVEADPEVVNLTDVETFLDEKRPFFVEGASMFDFGRQGASEYWDYQWTDPLFFYSRRVGRVPQGDVPDASFQDVPAAARILGAVKLTGRITPDWNFGTLHAVTDREMARLAGDDGRTWVSEVEPLTYYGVARGQRAFANRRLGIGFIGTAALRSFDDPALRTQLNSASFLGGIDGWAYLDARRTWAFSGWTSGTHVRGDPAQMIRLQSNPVRYFQRPDAHHVEVDSAATSLTGWGSRYWINKEKGATQFNAAIGTLSPKYEANDLGYQERSDIVNAHIGTGYQWTRTGRLRRYQSVKAAAYGNWDFGGNALAHGVQTSGYSEFNNNETWSYYGSYRPQSLDNRLTRGGPLTLAPTSWTAGTEFQTDTQHPLYFYISGDGLWSESGTSYVAGYPAVEWKPTAAVNLKVGPGWERFHGDAYVTTEDDPLATETFGKRYVFA</sequence>
<organism evidence="4 5">
    <name type="scientific">Eiseniibacteriota bacterium</name>
    <dbReference type="NCBI Taxonomy" id="2212470"/>
    <lineage>
        <taxon>Bacteria</taxon>
        <taxon>Candidatus Eiseniibacteriota</taxon>
    </lineage>
</organism>
<feature type="domain" description="DUF5916" evidence="3">
    <location>
        <begin position="626"/>
        <end position="784"/>
    </location>
</feature>
<dbReference type="GO" id="GO:0016052">
    <property type="term" value="P:carbohydrate catabolic process"/>
    <property type="evidence" value="ECO:0007669"/>
    <property type="project" value="InterPro"/>
</dbReference>